<sequence>MKLKVLVISLFQLFSLSIIAETDNEDLNFYKEIGIISQDEYDILNSGSKLLNGKYLYELRVNGNIESKTYEILVEDGKMYFPIFKFFEIIEFKNYYQEGQDINCFLGEDMQELTIDTNEMGFWKEKEFYVLEDNFKEYFLRSIRIDDSNFRLNMFLKFSSPRDIKNIVARTKDKLEENKDKKDIIYTNKPTLFELGYLRVKLDKIYSKDKSYGSGKFKDTWDGKLEYQGAFLYGQFLTSYNLKEHELEDNKLLYNDIWEQHTLEIGNYSTGSSSREWGISFKKDKGYLITRDKTYIIKENVPIGSRVELLYMGIPIAVEDAINGTVYFKNDEIKGDRQYILKIHTPDGKIYMKKIDTASDYNQQNKGQIEYNIDFREVAQSGGKIRGTSRIYYGLTENTTIGLDYNRDVESIDKSYKYIDTGKIELIHSNYIFSYPYTFVIGKEKSFTSLYDKGKFQAKGQIDIEKFRIKVNREKKDKYYRDKLKYEYSLEYRPINNLLLKYEIESSKFYDKTKEKNKKYSGSYSKSYKNFLVSGEYEHSTLDKDKYMLNFYYSGFRSFTVKLENQWRDSGKEYETAFTIFNNTNGKFDYSIELRHSQRDKSMITFKFNLQYDNWFNFDMLADKKGNQQYKIGLDRIIDLKNPKTIIENIDSTRVKVITFVDANNNNIYDKDEKKLGNVKVKIGKNEIITDENGEGVFYGIPNHMIYDLDVVIRKPSFVLGKNKIKIKGRNTSTLEAYIPVKPMLTLTGKINLNSDENKPYEQKINMYRNVLAKLKNNEGKILEMSVGDEEGIFQMSGLLPGKYIVELEYIGNDYHMNPVTQEIELDYKEKQTDVNLSFGINLEELK</sequence>
<gene>
    <name evidence="2" type="ORF">H9Q81_08990</name>
</gene>
<dbReference type="EMBL" id="CP060637">
    <property type="protein sequence ID" value="QNM15040.1"/>
    <property type="molecule type" value="Genomic_DNA"/>
</dbReference>
<feature type="chain" id="PRO_5028849564" description="Carboxypeptidase regulatory-like domain-containing protein" evidence="1">
    <location>
        <begin position="21"/>
        <end position="847"/>
    </location>
</feature>
<dbReference type="KEGG" id="fho:H9Q81_08990"/>
<evidence type="ECO:0000256" key="1">
    <source>
        <dbReference type="SAM" id="SignalP"/>
    </source>
</evidence>
<dbReference type="Proteomes" id="UP000515913">
    <property type="component" value="Chromosome"/>
</dbReference>
<name>A0A7G9GW58_9FUSO</name>
<feature type="signal peptide" evidence="1">
    <location>
        <begin position="1"/>
        <end position="20"/>
    </location>
</feature>
<proteinExistence type="predicted"/>
<dbReference type="AlphaFoldDB" id="A0A7G9GW58"/>
<evidence type="ECO:0000313" key="3">
    <source>
        <dbReference type="Proteomes" id="UP000515913"/>
    </source>
</evidence>
<protein>
    <recommendedName>
        <fullName evidence="4">Carboxypeptidase regulatory-like domain-containing protein</fullName>
    </recommendedName>
</protein>
<reference evidence="2 3" key="1">
    <citation type="submission" date="2020-08" db="EMBL/GenBank/DDBJ databases">
        <authorList>
            <person name="Liu C."/>
            <person name="Sun Q."/>
        </authorList>
    </citation>
    <scope>NUCLEOTIDE SEQUENCE [LARGE SCALE GENOMIC DNA]</scope>
    <source>
        <strain evidence="2 3">NSJ-57</strain>
    </source>
</reference>
<accession>A0A7G9GW58</accession>
<keyword evidence="1" id="KW-0732">Signal</keyword>
<organism evidence="2 3">
    <name type="scientific">Fusobacterium hominis</name>
    <dbReference type="NCBI Taxonomy" id="2764326"/>
    <lineage>
        <taxon>Bacteria</taxon>
        <taxon>Fusobacteriati</taxon>
        <taxon>Fusobacteriota</taxon>
        <taxon>Fusobacteriia</taxon>
        <taxon>Fusobacteriales</taxon>
        <taxon>Fusobacteriaceae</taxon>
        <taxon>Fusobacterium</taxon>
    </lineage>
</organism>
<keyword evidence="3" id="KW-1185">Reference proteome</keyword>
<evidence type="ECO:0000313" key="2">
    <source>
        <dbReference type="EMBL" id="QNM15040.1"/>
    </source>
</evidence>
<dbReference type="SUPFAM" id="SSF117074">
    <property type="entry name" value="Hypothetical protein PA1324"/>
    <property type="match status" value="1"/>
</dbReference>
<evidence type="ECO:0008006" key="4">
    <source>
        <dbReference type="Google" id="ProtNLM"/>
    </source>
</evidence>
<dbReference type="RefSeq" id="WP_187422813.1">
    <property type="nucleotide sequence ID" value="NZ_CP060637.1"/>
</dbReference>